<evidence type="ECO:0000256" key="3">
    <source>
        <dbReference type="ARBA" id="ARBA00022559"/>
    </source>
</evidence>
<evidence type="ECO:0000256" key="9">
    <source>
        <dbReference type="ARBA" id="ARBA00038489"/>
    </source>
</evidence>
<dbReference type="PROSITE" id="PS51352">
    <property type="entry name" value="THIOREDOXIN_2"/>
    <property type="match status" value="1"/>
</dbReference>
<dbReference type="RefSeq" id="WP_327599683.1">
    <property type="nucleotide sequence ID" value="NZ_JAYXHS010000002.1"/>
</dbReference>
<dbReference type="Proteomes" id="UP001331561">
    <property type="component" value="Unassembled WGS sequence"/>
</dbReference>
<dbReference type="CDD" id="cd03017">
    <property type="entry name" value="PRX_BCP"/>
    <property type="match status" value="1"/>
</dbReference>
<dbReference type="GO" id="GO:0140824">
    <property type="term" value="F:thioredoxin-dependent peroxiredoxin activity"/>
    <property type="evidence" value="ECO:0007669"/>
    <property type="project" value="UniProtKB-EC"/>
</dbReference>
<evidence type="ECO:0000259" key="12">
    <source>
        <dbReference type="PROSITE" id="PS51352"/>
    </source>
</evidence>
<proteinExistence type="inferred from homology"/>
<evidence type="ECO:0000256" key="7">
    <source>
        <dbReference type="ARBA" id="ARBA00023284"/>
    </source>
</evidence>
<keyword evidence="3 13" id="KW-0575">Peroxidase</keyword>
<accession>A0ABU6K480</accession>
<dbReference type="PANTHER" id="PTHR42801">
    <property type="entry name" value="THIOREDOXIN-DEPENDENT PEROXIDE REDUCTASE"/>
    <property type="match status" value="1"/>
</dbReference>
<dbReference type="EMBL" id="JAYXHS010000002">
    <property type="protein sequence ID" value="MEC5386724.1"/>
    <property type="molecule type" value="Genomic_DNA"/>
</dbReference>
<keyword evidence="6" id="KW-1015">Disulfide bond</keyword>
<organism evidence="13 14">
    <name type="scientific">Uliginosibacterium silvisoli</name>
    <dbReference type="NCBI Taxonomy" id="3114758"/>
    <lineage>
        <taxon>Bacteria</taxon>
        <taxon>Pseudomonadati</taxon>
        <taxon>Pseudomonadota</taxon>
        <taxon>Betaproteobacteria</taxon>
        <taxon>Rhodocyclales</taxon>
        <taxon>Zoogloeaceae</taxon>
        <taxon>Uliginosibacterium</taxon>
    </lineage>
</organism>
<gene>
    <name evidence="13" type="ORF">VVD49_13385</name>
</gene>
<keyword evidence="5 13" id="KW-0560">Oxidoreductase</keyword>
<evidence type="ECO:0000313" key="14">
    <source>
        <dbReference type="Proteomes" id="UP001331561"/>
    </source>
</evidence>
<evidence type="ECO:0000256" key="10">
    <source>
        <dbReference type="ARBA" id="ARBA00042639"/>
    </source>
</evidence>
<evidence type="ECO:0000256" key="5">
    <source>
        <dbReference type="ARBA" id="ARBA00023002"/>
    </source>
</evidence>
<dbReference type="InterPro" id="IPR050924">
    <property type="entry name" value="Peroxiredoxin_BCP/PrxQ"/>
</dbReference>
<comment type="function">
    <text evidence="1">Thiol-specific peroxidase that catalyzes the reduction of hydrogen peroxide and organic hydroperoxides to water and alcohols, respectively. Plays a role in cell protection against oxidative stress by detoxifying peroxides and as sensor of hydrogen peroxide-mediated signaling events.</text>
</comment>
<keyword evidence="4" id="KW-0049">Antioxidant</keyword>
<reference evidence="13 14" key="1">
    <citation type="submission" date="2024-01" db="EMBL/GenBank/DDBJ databases">
        <title>Uliginosibacterium soil sp. nov.</title>
        <authorList>
            <person name="Lv Y."/>
        </authorList>
    </citation>
    <scope>NUCLEOTIDE SEQUENCE [LARGE SCALE GENOMIC DNA]</scope>
    <source>
        <strain evidence="13 14">H3</strain>
    </source>
</reference>
<dbReference type="Gene3D" id="3.40.30.10">
    <property type="entry name" value="Glutaredoxin"/>
    <property type="match status" value="1"/>
</dbReference>
<dbReference type="InterPro" id="IPR036249">
    <property type="entry name" value="Thioredoxin-like_sf"/>
</dbReference>
<keyword evidence="14" id="KW-1185">Reference proteome</keyword>
<dbReference type="EC" id="1.11.1.24" evidence="2"/>
<dbReference type="SUPFAM" id="SSF52833">
    <property type="entry name" value="Thioredoxin-like"/>
    <property type="match status" value="1"/>
</dbReference>
<name>A0ABU6K480_9RHOO</name>
<dbReference type="InterPro" id="IPR013766">
    <property type="entry name" value="Thioredoxin_domain"/>
</dbReference>
<feature type="domain" description="Thioredoxin" evidence="12">
    <location>
        <begin position="29"/>
        <end position="183"/>
    </location>
</feature>
<evidence type="ECO:0000256" key="6">
    <source>
        <dbReference type="ARBA" id="ARBA00023157"/>
    </source>
</evidence>
<evidence type="ECO:0000313" key="13">
    <source>
        <dbReference type="EMBL" id="MEC5386724.1"/>
    </source>
</evidence>
<sequence length="196" mass="22075">MARLMERFSDAPVRSVGVQSVPHGTDSQLAVGARAPMFSLPDADMEMFDLADALNRHNVVLYFYPRDGMPSSLRQAIAFSDHESEFLDCDAEVIGVSLDDCLRHAHFRDEHGLSMRLLSDEDAEACRLYGVWQQQEIGGVPKASVQRTTFIIGRDGVIHHVLHDAGTREHLAEVLQLLKELTRSNHGDRQKYRRHA</sequence>
<protein>
    <recommendedName>
        <fullName evidence="2">thioredoxin-dependent peroxiredoxin</fullName>
        <ecNumber evidence="2">1.11.1.24</ecNumber>
    </recommendedName>
    <alternativeName>
        <fullName evidence="8">Thioredoxin peroxidase</fullName>
    </alternativeName>
    <alternativeName>
        <fullName evidence="10">Thioredoxin-dependent peroxiredoxin Bcp</fullName>
    </alternativeName>
</protein>
<dbReference type="InterPro" id="IPR000866">
    <property type="entry name" value="AhpC/TSA"/>
</dbReference>
<dbReference type="PANTHER" id="PTHR42801:SF4">
    <property type="entry name" value="AHPC_TSA FAMILY PROTEIN"/>
    <property type="match status" value="1"/>
</dbReference>
<comment type="caution">
    <text evidence="13">The sequence shown here is derived from an EMBL/GenBank/DDBJ whole genome shotgun (WGS) entry which is preliminary data.</text>
</comment>
<evidence type="ECO:0000256" key="11">
    <source>
        <dbReference type="ARBA" id="ARBA00049091"/>
    </source>
</evidence>
<evidence type="ECO:0000256" key="8">
    <source>
        <dbReference type="ARBA" id="ARBA00032824"/>
    </source>
</evidence>
<evidence type="ECO:0000256" key="1">
    <source>
        <dbReference type="ARBA" id="ARBA00003330"/>
    </source>
</evidence>
<evidence type="ECO:0000256" key="4">
    <source>
        <dbReference type="ARBA" id="ARBA00022862"/>
    </source>
</evidence>
<dbReference type="Pfam" id="PF00578">
    <property type="entry name" value="AhpC-TSA"/>
    <property type="match status" value="1"/>
</dbReference>
<comment type="similarity">
    <text evidence="9">Belongs to the peroxiredoxin family. BCP/PrxQ subfamily.</text>
</comment>
<keyword evidence="7" id="KW-0676">Redox-active center</keyword>
<evidence type="ECO:0000256" key="2">
    <source>
        <dbReference type="ARBA" id="ARBA00013017"/>
    </source>
</evidence>
<comment type="catalytic activity">
    <reaction evidence="11">
        <text>a hydroperoxide + [thioredoxin]-dithiol = an alcohol + [thioredoxin]-disulfide + H2O</text>
        <dbReference type="Rhea" id="RHEA:62620"/>
        <dbReference type="Rhea" id="RHEA-COMP:10698"/>
        <dbReference type="Rhea" id="RHEA-COMP:10700"/>
        <dbReference type="ChEBI" id="CHEBI:15377"/>
        <dbReference type="ChEBI" id="CHEBI:29950"/>
        <dbReference type="ChEBI" id="CHEBI:30879"/>
        <dbReference type="ChEBI" id="CHEBI:35924"/>
        <dbReference type="ChEBI" id="CHEBI:50058"/>
        <dbReference type="EC" id="1.11.1.24"/>
    </reaction>
</comment>